<reference evidence="2" key="1">
    <citation type="submission" date="2018-11" db="EMBL/GenBank/DDBJ databases">
        <authorList>
            <person name="Alioto T."/>
            <person name="Alioto T."/>
        </authorList>
    </citation>
    <scope>NUCLEOTIDE SEQUENCE</scope>
</reference>
<protein>
    <recommendedName>
        <fullName evidence="1">Endonuclease/exonuclease/phosphatase domain-containing protein</fullName>
    </recommendedName>
</protein>
<dbReference type="EMBL" id="UYJE01001359">
    <property type="protein sequence ID" value="VDI01553.1"/>
    <property type="molecule type" value="Genomic_DNA"/>
</dbReference>
<dbReference type="InterPro" id="IPR036691">
    <property type="entry name" value="Endo/exonu/phosph_ase_sf"/>
</dbReference>
<comment type="caution">
    <text evidence="2">The sequence shown here is derived from an EMBL/GenBank/DDBJ whole genome shotgun (WGS) entry which is preliminary data.</text>
</comment>
<dbReference type="OrthoDB" id="6144579at2759"/>
<dbReference type="PANTHER" id="PTHR22605:SF16">
    <property type="entry name" value="E3 UBIQUITIN-PROTEIN LIGASE RNF213"/>
    <property type="match status" value="1"/>
</dbReference>
<accession>A0A8B6CAX8</accession>
<dbReference type="Pfam" id="PF14529">
    <property type="entry name" value="Exo_endo_phos_2"/>
    <property type="match status" value="1"/>
</dbReference>
<name>A0A8B6CAX8_MYTGA</name>
<evidence type="ECO:0000313" key="2">
    <source>
        <dbReference type="EMBL" id="VDI01553.1"/>
    </source>
</evidence>
<proteinExistence type="predicted"/>
<keyword evidence="3" id="KW-1185">Reference proteome</keyword>
<dbReference type="GO" id="GO:0004842">
    <property type="term" value="F:ubiquitin-protein transferase activity"/>
    <property type="evidence" value="ECO:0007669"/>
    <property type="project" value="InterPro"/>
</dbReference>
<dbReference type="AlphaFoldDB" id="A0A8B6CAX8"/>
<dbReference type="InterPro" id="IPR005135">
    <property type="entry name" value="Endo/exonuclease/phosphatase"/>
</dbReference>
<dbReference type="PANTHER" id="PTHR22605">
    <property type="entry name" value="RZ-TYPE DOMAIN-CONTAINING PROTEIN"/>
    <property type="match status" value="1"/>
</dbReference>
<sequence length="883" mass="101875">MGLHILQWNARSLYANANSLKHYLDTHNNPEIICVQETRFKDNRYIKLQGYHPPIIRNRKIPIQPKGKNKKKPQIGGGVVIYVSIQVNFSQLNFNTDNIEVVGVSVNCQNNKINIVNVYRPPNQDIKFDEYQEVLHNLSDNIVLLGDFNSRSSMWGSSTTDSNGNIIEKVIDQNNMIILNDGTGTYQTVTGNRTQIDLTLVSASLANDSQWSVLDEQLGSDHFPVLTVLNAKPVKNKVCTPQRWVYDKADWHRFTTLCNEINIDNIKHDDIEIFNQNLCEVVTKIADETIPKTSGTIHTRKNCPWWNDDCTNAKKNKRHKHRIYMINQNQKKIMNYIKLQSRSLNVSQIRQKLTTGKNFCDKLNYKTNVKTVWNTVKGLKGAKSSTLPTLINDTKQAVSNVDKANMLAGTFAEASSDNNLDPKFRTHKLKTEIENPINRDDDEQHNRSKFNIPFNKNELYKVLKTKKTTAPGDDRITYEMFKHMPEKGKRNVTIPLHEKTINVDDIMDILLEETLEPRCHEPRIFHIDISHVVQEGVDAFLFQLLVLGCLGHSTGNVWRRSELDYYIIESMPLLARDMDVQGVKLKCLHHSLDILPHVTCRSPQESFEILSNIRRPADYTDHDRLFDGIEFKSPTFQRPYQYLKRLDTNCRLDDVNAQIPDGDKKHCLNTLLKHCGIRDPSWSELYHFVSFLNKQLQNFKVSAFCSSAAVVELPGFAKFVLRFLIQMSRDFSTRSLIMSEESPLQLLQRQMSEEDQDKEGEDVIQLYQMRRTWETSPHPYLFFNPDQNSMTFLGFNIDRRTGNLVDVQTNTILEPGIIKNNLFDALVENGVNLAENFDALPRLDKIKKLCNVMGLDNIHDPDETYELTTDNVKKILAIYMRFR</sequence>
<dbReference type="SUPFAM" id="SSF56219">
    <property type="entry name" value="DNase I-like"/>
    <property type="match status" value="1"/>
</dbReference>
<evidence type="ECO:0000259" key="1">
    <source>
        <dbReference type="Pfam" id="PF14529"/>
    </source>
</evidence>
<dbReference type="Proteomes" id="UP000596742">
    <property type="component" value="Unassembled WGS sequence"/>
</dbReference>
<gene>
    <name evidence="2" type="ORF">MGAL_10B060558</name>
</gene>
<dbReference type="Gene3D" id="3.60.10.10">
    <property type="entry name" value="Endonuclease/exonuclease/phosphatase"/>
    <property type="match status" value="1"/>
</dbReference>
<dbReference type="GO" id="GO:0016887">
    <property type="term" value="F:ATP hydrolysis activity"/>
    <property type="evidence" value="ECO:0007669"/>
    <property type="project" value="InterPro"/>
</dbReference>
<dbReference type="InterPro" id="IPR031248">
    <property type="entry name" value="RNF213"/>
</dbReference>
<evidence type="ECO:0000313" key="3">
    <source>
        <dbReference type="Proteomes" id="UP000596742"/>
    </source>
</evidence>
<organism evidence="2 3">
    <name type="scientific">Mytilus galloprovincialis</name>
    <name type="common">Mediterranean mussel</name>
    <dbReference type="NCBI Taxonomy" id="29158"/>
    <lineage>
        <taxon>Eukaryota</taxon>
        <taxon>Metazoa</taxon>
        <taxon>Spiralia</taxon>
        <taxon>Lophotrochozoa</taxon>
        <taxon>Mollusca</taxon>
        <taxon>Bivalvia</taxon>
        <taxon>Autobranchia</taxon>
        <taxon>Pteriomorphia</taxon>
        <taxon>Mytilida</taxon>
        <taxon>Mytiloidea</taxon>
        <taxon>Mytilidae</taxon>
        <taxon>Mytilinae</taxon>
        <taxon>Mytilus</taxon>
    </lineage>
</organism>
<feature type="domain" description="Endonuclease/exonuclease/phosphatase" evidence="1">
    <location>
        <begin position="113"/>
        <end position="225"/>
    </location>
</feature>